<dbReference type="AlphaFoldDB" id="A0A0V0J0X5"/>
<keyword evidence="1" id="KW-1133">Transmembrane helix</keyword>
<feature type="transmembrane region" description="Helical" evidence="1">
    <location>
        <begin position="175"/>
        <end position="193"/>
    </location>
</feature>
<organism evidence="2">
    <name type="scientific">Cydia pomonella</name>
    <name type="common">Codling moth</name>
    <dbReference type="NCBI Taxonomy" id="82600"/>
    <lineage>
        <taxon>Eukaryota</taxon>
        <taxon>Metazoa</taxon>
        <taxon>Ecdysozoa</taxon>
        <taxon>Arthropoda</taxon>
        <taxon>Hexapoda</taxon>
        <taxon>Insecta</taxon>
        <taxon>Pterygota</taxon>
        <taxon>Neoptera</taxon>
        <taxon>Endopterygota</taxon>
        <taxon>Lepidoptera</taxon>
        <taxon>Glossata</taxon>
        <taxon>Ditrysia</taxon>
        <taxon>Tortricoidea</taxon>
        <taxon>Tortricidae</taxon>
        <taxon>Olethreutinae</taxon>
        <taxon>Grapholitini</taxon>
        <taxon>Cydia</taxon>
    </lineage>
</organism>
<feature type="non-terminal residue" evidence="2">
    <location>
        <position position="329"/>
    </location>
</feature>
<keyword evidence="1" id="KW-0472">Membrane</keyword>
<gene>
    <name evidence="2" type="primary">GR</name>
</gene>
<feature type="transmembrane region" description="Helical" evidence="1">
    <location>
        <begin position="141"/>
        <end position="163"/>
    </location>
</feature>
<reference evidence="2" key="1">
    <citation type="journal article" date="2016" name="Sci. Rep.">
        <title>The chemosensory receptors of codling moth Cydia pomonella-expression in larvae and adults.</title>
        <authorList>
            <person name="Walker W.B.III."/>
            <person name="Gonzalez F."/>
            <person name="Garczynski S.F."/>
            <person name="Witzgall P."/>
        </authorList>
    </citation>
    <scope>NUCLEOTIDE SEQUENCE</scope>
</reference>
<feature type="transmembrane region" description="Helical" evidence="1">
    <location>
        <begin position="45"/>
        <end position="68"/>
    </location>
</feature>
<proteinExistence type="predicted"/>
<sequence length="329" mass="37845">MRVSGMRVISADRRSTELQNTFKPIKTLTSIVSLNCSGPNKSWQLFWIVLKALASASVLGCLTFYCLYIKIRYHYNDVILSIKLTDVIQMSYDYSQYLVDLFFVFKYGRDTYAEYDKQLINIDQILISTNYSAIKRRHINLIVYFIAIWIFSSVCDFTAWAVSYGSLLPTLYSTSYIYLLIKMISTLDLMSHVMHVEYRLKGIVNQLQECYCDTKPFPGDFSDPIGKKFWFYCESPSKPGNTNETPPDRTLVCNSPQAVRWLSRCYLLLCEQCVFINSMFGTRILLNSLSLLIDMIRFTNIAVRLVIGSQPTMYASGNYPAAANVLRMV</sequence>
<name>A0A0V0J0X5_CYDPO</name>
<dbReference type="EMBL" id="GDKB01000014">
    <property type="protein sequence ID" value="JAP38482.1"/>
    <property type="molecule type" value="Transcribed_RNA"/>
</dbReference>
<keyword evidence="1" id="KW-0812">Transmembrane</keyword>
<evidence type="ECO:0000256" key="1">
    <source>
        <dbReference type="SAM" id="Phobius"/>
    </source>
</evidence>
<evidence type="ECO:0000313" key="2">
    <source>
        <dbReference type="EMBL" id="JAP38482.1"/>
    </source>
</evidence>
<keyword evidence="2" id="KW-0675">Receptor</keyword>
<accession>A0A0V0J0X5</accession>
<protein>
    <submittedName>
        <fullName evidence="2">Putative gustatory receptor GR63</fullName>
    </submittedName>
</protein>